<evidence type="ECO:0000256" key="1">
    <source>
        <dbReference type="SAM" id="MobiDB-lite"/>
    </source>
</evidence>
<evidence type="ECO:0008006" key="5">
    <source>
        <dbReference type="Google" id="ProtNLM"/>
    </source>
</evidence>
<dbReference type="EMBL" id="PJQM01000964">
    <property type="protein sequence ID" value="RCI03585.1"/>
    <property type="molecule type" value="Genomic_DNA"/>
</dbReference>
<accession>A0A367KMX3</accession>
<keyword evidence="2" id="KW-0812">Transmembrane</keyword>
<feature type="region of interest" description="Disordered" evidence="1">
    <location>
        <begin position="230"/>
        <end position="262"/>
    </location>
</feature>
<reference evidence="3 4" key="1">
    <citation type="journal article" date="2018" name="G3 (Bethesda)">
        <title>Phylogenetic and Phylogenomic Definition of Rhizopus Species.</title>
        <authorList>
            <person name="Gryganskyi A.P."/>
            <person name="Golan J."/>
            <person name="Dolatabadi S."/>
            <person name="Mondo S."/>
            <person name="Robb S."/>
            <person name="Idnurm A."/>
            <person name="Muszewska A."/>
            <person name="Steczkiewicz K."/>
            <person name="Masonjones S."/>
            <person name="Liao H.L."/>
            <person name="Gajdeczka M.T."/>
            <person name="Anike F."/>
            <person name="Vuek A."/>
            <person name="Anishchenko I.M."/>
            <person name="Voigt K."/>
            <person name="de Hoog G.S."/>
            <person name="Smith M.E."/>
            <person name="Heitman J."/>
            <person name="Vilgalys R."/>
            <person name="Stajich J.E."/>
        </authorList>
    </citation>
    <scope>NUCLEOTIDE SEQUENCE [LARGE SCALE GENOMIC DNA]</scope>
    <source>
        <strain evidence="3 4">LSU 92-RS-03</strain>
    </source>
</reference>
<evidence type="ECO:0000313" key="4">
    <source>
        <dbReference type="Proteomes" id="UP000253551"/>
    </source>
</evidence>
<proteinExistence type="predicted"/>
<protein>
    <recommendedName>
        <fullName evidence="5">Mid2 domain-containing protein</fullName>
    </recommendedName>
</protein>
<organism evidence="3 4">
    <name type="scientific">Rhizopus stolonifer</name>
    <name type="common">Rhizopus nigricans</name>
    <dbReference type="NCBI Taxonomy" id="4846"/>
    <lineage>
        <taxon>Eukaryota</taxon>
        <taxon>Fungi</taxon>
        <taxon>Fungi incertae sedis</taxon>
        <taxon>Mucoromycota</taxon>
        <taxon>Mucoromycotina</taxon>
        <taxon>Mucoromycetes</taxon>
        <taxon>Mucorales</taxon>
        <taxon>Mucorineae</taxon>
        <taxon>Rhizopodaceae</taxon>
        <taxon>Rhizopus</taxon>
    </lineage>
</organism>
<sequence length="353" mass="38431">MVRRWSTKKACYLSSVAQETKTFTATSMASATTSSTVAKTTDSIVLGSTSIISVSSTPSGIDLNDFLSALMPTSIPTTTTTSSSTAFASTESASSFSSNVSKLPIASSTPVSNSDNSLSSVDLGAIIGGCSGGICVLVLIIFFLCIRKKNKKENEFIINNFARTSKTFYKDNNNEIVPVTTTQPFQTFQPNITKPPKAFDTPQQNGKGFYINNNDTTIKYYNILVGTDSPTKQNSPVTPPVNPYNNNVDQRRVQRSPSTVSKGARLSKYNYLTQAFSQMKPETNNEQASVSHQSVVMTEQNNRPHVHSPANVRLDIPSFADNNSVISEVSQYSALIQKQLKNNNSNNKSYPYI</sequence>
<dbReference type="AlphaFoldDB" id="A0A367KMX3"/>
<evidence type="ECO:0000313" key="3">
    <source>
        <dbReference type="EMBL" id="RCI03585.1"/>
    </source>
</evidence>
<dbReference type="OrthoDB" id="77828at2759"/>
<keyword evidence="2" id="KW-1133">Transmembrane helix</keyword>
<feature type="transmembrane region" description="Helical" evidence="2">
    <location>
        <begin position="123"/>
        <end position="146"/>
    </location>
</feature>
<evidence type="ECO:0000256" key="2">
    <source>
        <dbReference type="SAM" id="Phobius"/>
    </source>
</evidence>
<dbReference type="STRING" id="4846.A0A367KMX3"/>
<name>A0A367KMX3_RHIST</name>
<keyword evidence="2" id="KW-0472">Membrane</keyword>
<keyword evidence="4" id="KW-1185">Reference proteome</keyword>
<comment type="caution">
    <text evidence="3">The sequence shown here is derived from an EMBL/GenBank/DDBJ whole genome shotgun (WGS) entry which is preliminary data.</text>
</comment>
<gene>
    <name evidence="3" type="ORF">CU098_012376</name>
</gene>
<dbReference type="Proteomes" id="UP000253551">
    <property type="component" value="Unassembled WGS sequence"/>
</dbReference>